<keyword evidence="2" id="KW-0732">Signal</keyword>
<name>A0A368GIU9_ANCCA</name>
<sequence length="102" mass="11762">MIMLLRVIVLVSVIREDQEVSTLKAEPSEAEQMKMFLAGDGEERKRSRRRQDSNSSSDEEETKAQKATGVRRHDSDSDSGMVSIYYSSFIMHKITRAHIEQW</sequence>
<keyword evidence="4" id="KW-1185">Reference proteome</keyword>
<evidence type="ECO:0000313" key="3">
    <source>
        <dbReference type="EMBL" id="RCN42777.1"/>
    </source>
</evidence>
<dbReference type="Proteomes" id="UP000252519">
    <property type="component" value="Unassembled WGS sequence"/>
</dbReference>
<organism evidence="3 4">
    <name type="scientific">Ancylostoma caninum</name>
    <name type="common">Dog hookworm</name>
    <dbReference type="NCBI Taxonomy" id="29170"/>
    <lineage>
        <taxon>Eukaryota</taxon>
        <taxon>Metazoa</taxon>
        <taxon>Ecdysozoa</taxon>
        <taxon>Nematoda</taxon>
        <taxon>Chromadorea</taxon>
        <taxon>Rhabditida</taxon>
        <taxon>Rhabditina</taxon>
        <taxon>Rhabditomorpha</taxon>
        <taxon>Strongyloidea</taxon>
        <taxon>Ancylostomatidae</taxon>
        <taxon>Ancylostomatinae</taxon>
        <taxon>Ancylostoma</taxon>
    </lineage>
</organism>
<comment type="caution">
    <text evidence="3">The sequence shown here is derived from an EMBL/GenBank/DDBJ whole genome shotgun (WGS) entry which is preliminary data.</text>
</comment>
<proteinExistence type="predicted"/>
<reference evidence="3 4" key="1">
    <citation type="submission" date="2014-10" db="EMBL/GenBank/DDBJ databases">
        <title>Draft genome of the hookworm Ancylostoma caninum.</title>
        <authorList>
            <person name="Mitreva M."/>
        </authorList>
    </citation>
    <scope>NUCLEOTIDE SEQUENCE [LARGE SCALE GENOMIC DNA]</scope>
    <source>
        <strain evidence="3 4">Baltimore</strain>
    </source>
</reference>
<gene>
    <name evidence="3" type="ORF">ANCCAN_11260</name>
</gene>
<feature type="region of interest" description="Disordered" evidence="1">
    <location>
        <begin position="37"/>
        <end position="80"/>
    </location>
</feature>
<feature type="signal peptide" evidence="2">
    <location>
        <begin position="1"/>
        <end position="16"/>
    </location>
</feature>
<dbReference type="AlphaFoldDB" id="A0A368GIU9"/>
<dbReference type="EMBL" id="JOJR01000180">
    <property type="protein sequence ID" value="RCN42777.1"/>
    <property type="molecule type" value="Genomic_DNA"/>
</dbReference>
<accession>A0A368GIU9</accession>
<protein>
    <submittedName>
        <fullName evidence="3">Uncharacterized protein</fullName>
    </submittedName>
</protein>
<evidence type="ECO:0000256" key="1">
    <source>
        <dbReference type="SAM" id="MobiDB-lite"/>
    </source>
</evidence>
<feature type="chain" id="PRO_5016628889" evidence="2">
    <location>
        <begin position="17"/>
        <end position="102"/>
    </location>
</feature>
<evidence type="ECO:0000256" key="2">
    <source>
        <dbReference type="SAM" id="SignalP"/>
    </source>
</evidence>
<evidence type="ECO:0000313" key="4">
    <source>
        <dbReference type="Proteomes" id="UP000252519"/>
    </source>
</evidence>